<feature type="signal peptide" evidence="1">
    <location>
        <begin position="1"/>
        <end position="21"/>
    </location>
</feature>
<dbReference type="EMBL" id="FXAK01000005">
    <property type="protein sequence ID" value="SMF51514.1"/>
    <property type="molecule type" value="Genomic_DNA"/>
</dbReference>
<dbReference type="Proteomes" id="UP000192936">
    <property type="component" value="Unassembled WGS sequence"/>
</dbReference>
<reference evidence="2 3" key="1">
    <citation type="submission" date="2017-04" db="EMBL/GenBank/DDBJ databases">
        <authorList>
            <person name="Afonso C.L."/>
            <person name="Miller P.J."/>
            <person name="Scott M.A."/>
            <person name="Spackman E."/>
            <person name="Goraichik I."/>
            <person name="Dimitrov K.M."/>
            <person name="Suarez D.L."/>
            <person name="Swayne D.E."/>
        </authorList>
    </citation>
    <scope>NUCLEOTIDE SEQUENCE [LARGE SCALE GENOMIC DNA]</scope>
    <source>
        <strain evidence="2 3">A2P</strain>
    </source>
</reference>
<dbReference type="RefSeq" id="WP_085086291.1">
    <property type="nucleotide sequence ID" value="NZ_FXAK01000005.1"/>
</dbReference>
<feature type="chain" id="PRO_5012869240" evidence="1">
    <location>
        <begin position="22"/>
        <end position="344"/>
    </location>
</feature>
<protein>
    <submittedName>
        <fullName evidence="2">NitT/TauT family transport system substrate-binding protein</fullName>
    </submittedName>
</protein>
<gene>
    <name evidence="2" type="ORF">SAMN02982917_2827</name>
</gene>
<organism evidence="2 3">
    <name type="scientific">Azospirillum oryzae</name>
    <dbReference type="NCBI Taxonomy" id="286727"/>
    <lineage>
        <taxon>Bacteria</taxon>
        <taxon>Pseudomonadati</taxon>
        <taxon>Pseudomonadota</taxon>
        <taxon>Alphaproteobacteria</taxon>
        <taxon>Rhodospirillales</taxon>
        <taxon>Azospirillaceae</taxon>
        <taxon>Azospirillum</taxon>
    </lineage>
</organism>
<dbReference type="PANTHER" id="PTHR30024:SF2">
    <property type="entry name" value="ABC TRANSPORTER SUBSTRATE-BINDING PROTEIN"/>
    <property type="match status" value="1"/>
</dbReference>
<evidence type="ECO:0000313" key="2">
    <source>
        <dbReference type="EMBL" id="SMF51514.1"/>
    </source>
</evidence>
<dbReference type="SUPFAM" id="SSF53850">
    <property type="entry name" value="Periplasmic binding protein-like II"/>
    <property type="match status" value="1"/>
</dbReference>
<proteinExistence type="predicted"/>
<evidence type="ECO:0000313" key="3">
    <source>
        <dbReference type="Proteomes" id="UP000192936"/>
    </source>
</evidence>
<keyword evidence="1" id="KW-0732">Signal</keyword>
<dbReference type="OrthoDB" id="6788250at2"/>
<evidence type="ECO:0000256" key="1">
    <source>
        <dbReference type="SAM" id="SignalP"/>
    </source>
</evidence>
<name>A0A1X7FGJ9_9PROT</name>
<accession>A0A1X7FGJ9</accession>
<dbReference type="STRING" id="286727.SAMN02982917_2827"/>
<sequence>MTAFATLRRVGVLATALVALASGTLPTGPARAEAPEVHISKGYGILYLPMIVMEHEKLLEKQAKAAGLGDVKVGWLELDGGNIINDAMISGNLDIAAIGVPGFLTLWSKVKGNAKLEVSALAGLSATSLYLNTNNPNIKSLKDFTAKDKIALPGIKTSLSAVVLQMAVAKEFGDDNYAKLDPMTVGLPHPEAYTALVSGKTEVNSHLGSPPYSFMELESPQVHRVMNSVDVLGNISLDLVYAPKRFIDANPKLTAAFLAALEEADKLIADEPAQAATIYVQSAKAKLSADEVQRMITDPDTKFSTTPNGVMQFANFMGRVGSIKNKPSSWQDLFIANVHSLPGS</sequence>
<dbReference type="Gene3D" id="3.40.190.10">
    <property type="entry name" value="Periplasmic binding protein-like II"/>
    <property type="match status" value="2"/>
</dbReference>
<dbReference type="AlphaFoldDB" id="A0A1X7FGJ9"/>
<dbReference type="PANTHER" id="PTHR30024">
    <property type="entry name" value="ALIPHATIC SULFONATES-BINDING PROTEIN-RELATED"/>
    <property type="match status" value="1"/>
</dbReference>